<comment type="caution">
    <text evidence="2">The sequence shown here is derived from an EMBL/GenBank/DDBJ whole genome shotgun (WGS) entry which is preliminary data.</text>
</comment>
<dbReference type="GO" id="GO:0045892">
    <property type="term" value="P:negative regulation of DNA-templated transcription"/>
    <property type="evidence" value="ECO:0007669"/>
    <property type="project" value="UniProtKB-ARBA"/>
</dbReference>
<sequence>MLSEDDKKRIHHRIRRIIGQAEAVDRMVQEEAPCVDVVMQISAASGALSKVAQLVLQDHLAGSLSDAASSDDAAQREAILQELIVLFDKYASTK</sequence>
<dbReference type="AlphaFoldDB" id="A0A2G1W834"/>
<dbReference type="PANTHER" id="PTHR33677">
    <property type="entry name" value="TRANSCRIPTIONAL REPRESSOR FRMR-RELATED"/>
    <property type="match status" value="1"/>
</dbReference>
<dbReference type="CDD" id="cd10148">
    <property type="entry name" value="CsoR-like_DUF156"/>
    <property type="match status" value="1"/>
</dbReference>
<dbReference type="InterPro" id="IPR003735">
    <property type="entry name" value="Metal_Tscrpt_repr"/>
</dbReference>
<evidence type="ECO:0000313" key="2">
    <source>
        <dbReference type="EMBL" id="PHQ34990.1"/>
    </source>
</evidence>
<dbReference type="GO" id="GO:0046872">
    <property type="term" value="F:metal ion binding"/>
    <property type="evidence" value="ECO:0007669"/>
    <property type="project" value="InterPro"/>
</dbReference>
<proteinExistence type="inferred from homology"/>
<dbReference type="Pfam" id="PF02583">
    <property type="entry name" value="Trns_repr_metal"/>
    <property type="match status" value="1"/>
</dbReference>
<dbReference type="GO" id="GO:0003677">
    <property type="term" value="F:DNA binding"/>
    <property type="evidence" value="ECO:0007669"/>
    <property type="project" value="InterPro"/>
</dbReference>
<gene>
    <name evidence="2" type="ORF">CEE69_11170</name>
</gene>
<name>A0A2G1W834_9BACT</name>
<accession>A0A2G1W834</accession>
<organism evidence="2 3">
    <name type="scientific">Rhodopirellula bahusiensis</name>
    <dbReference type="NCBI Taxonomy" id="2014065"/>
    <lineage>
        <taxon>Bacteria</taxon>
        <taxon>Pseudomonadati</taxon>
        <taxon>Planctomycetota</taxon>
        <taxon>Planctomycetia</taxon>
        <taxon>Pirellulales</taxon>
        <taxon>Pirellulaceae</taxon>
        <taxon>Rhodopirellula</taxon>
    </lineage>
</organism>
<protein>
    <submittedName>
        <fullName evidence="2">Transcriptional regulator</fullName>
    </submittedName>
</protein>
<dbReference type="Gene3D" id="1.20.58.1000">
    <property type="entry name" value="Metal-sensitive repressor, helix protomer"/>
    <property type="match status" value="1"/>
</dbReference>
<dbReference type="OrthoDB" id="9811244at2"/>
<dbReference type="InterPro" id="IPR038390">
    <property type="entry name" value="Metal_Tscrpt_repr_sf"/>
</dbReference>
<evidence type="ECO:0000256" key="1">
    <source>
        <dbReference type="ARBA" id="ARBA00005260"/>
    </source>
</evidence>
<keyword evidence="3" id="KW-1185">Reference proteome</keyword>
<evidence type="ECO:0000313" key="3">
    <source>
        <dbReference type="Proteomes" id="UP000225740"/>
    </source>
</evidence>
<dbReference type="EMBL" id="NIZW01000008">
    <property type="protein sequence ID" value="PHQ34990.1"/>
    <property type="molecule type" value="Genomic_DNA"/>
</dbReference>
<comment type="similarity">
    <text evidence="1">Belongs to the FrmR/RcnR family.</text>
</comment>
<reference evidence="2 3" key="1">
    <citation type="submission" date="2017-06" db="EMBL/GenBank/DDBJ databases">
        <title>Description of Rhodopirellula bahusiensis sp. nov.</title>
        <authorList>
            <person name="Kizina J."/>
            <person name="Harder J."/>
        </authorList>
    </citation>
    <scope>NUCLEOTIDE SEQUENCE [LARGE SCALE GENOMIC DNA]</scope>
    <source>
        <strain evidence="2 3">SWK21</strain>
    </source>
</reference>
<dbReference type="Proteomes" id="UP000225740">
    <property type="component" value="Unassembled WGS sequence"/>
</dbReference>
<dbReference type="PANTHER" id="PTHR33677:SF3">
    <property type="entry name" value="COPPER-SENSING TRANSCRIPTIONAL REPRESSOR RICR"/>
    <property type="match status" value="1"/>
</dbReference>